<sequence>MTNQLVLKPAWQRKNVPADSPSKYTFKYLPVSPVPSDHSDEAGYALHLRLSPSIDGFVNLNTGKRFGGHNAFHDYISTITDNKNDQICDIWEKYFHVTLGQLYMGEKTHNEDKLQIVEQTLCNVLNTLAKNQPELPITLETNELKTISGQTRAKGRAETNFVVLSIKESEKLKEFWRFSNEVCVKVQREFKNAQVKLVQFDKVHITIRKYSNYIVTDNMKCIIKENPLQLTCSALDLVQGRDNARERFKINGSKKWWYGVTEIEKDDGKPGSDLTLTYVPSSAETLRENISAYIHSSDYAAK</sequence>
<dbReference type="Proteomes" id="UP000663829">
    <property type="component" value="Unassembled WGS sequence"/>
</dbReference>
<comment type="caution">
    <text evidence="1">The sequence shown here is derived from an EMBL/GenBank/DDBJ whole genome shotgun (WGS) entry which is preliminary data.</text>
</comment>
<proteinExistence type="predicted"/>
<dbReference type="EMBL" id="CAJNOQ010002021">
    <property type="protein sequence ID" value="CAF0933615.1"/>
    <property type="molecule type" value="Genomic_DNA"/>
</dbReference>
<evidence type="ECO:0000313" key="2">
    <source>
        <dbReference type="EMBL" id="CAF3711198.1"/>
    </source>
</evidence>
<organism evidence="1 3">
    <name type="scientific">Didymodactylos carnosus</name>
    <dbReference type="NCBI Taxonomy" id="1234261"/>
    <lineage>
        <taxon>Eukaryota</taxon>
        <taxon>Metazoa</taxon>
        <taxon>Spiralia</taxon>
        <taxon>Gnathifera</taxon>
        <taxon>Rotifera</taxon>
        <taxon>Eurotatoria</taxon>
        <taxon>Bdelloidea</taxon>
        <taxon>Philodinida</taxon>
        <taxon>Philodinidae</taxon>
        <taxon>Didymodactylos</taxon>
    </lineage>
</organism>
<dbReference type="Proteomes" id="UP000681722">
    <property type="component" value="Unassembled WGS sequence"/>
</dbReference>
<gene>
    <name evidence="1" type="ORF">GPM918_LOCUS10320</name>
    <name evidence="2" type="ORF">SRO942_LOCUS10321</name>
</gene>
<dbReference type="AlphaFoldDB" id="A0A814C0M0"/>
<keyword evidence="3" id="KW-1185">Reference proteome</keyword>
<evidence type="ECO:0000313" key="1">
    <source>
        <dbReference type="EMBL" id="CAF0933615.1"/>
    </source>
</evidence>
<evidence type="ECO:0000313" key="3">
    <source>
        <dbReference type="Proteomes" id="UP000663829"/>
    </source>
</evidence>
<accession>A0A814C0M0</accession>
<dbReference type="EMBL" id="CAJOBC010002021">
    <property type="protein sequence ID" value="CAF3711198.1"/>
    <property type="molecule type" value="Genomic_DNA"/>
</dbReference>
<reference evidence="1" key="1">
    <citation type="submission" date="2021-02" db="EMBL/GenBank/DDBJ databases">
        <authorList>
            <person name="Nowell W R."/>
        </authorList>
    </citation>
    <scope>NUCLEOTIDE SEQUENCE</scope>
</reference>
<name>A0A814C0M0_9BILA</name>
<protein>
    <submittedName>
        <fullName evidence="1">Uncharacterized protein</fullName>
    </submittedName>
</protein>